<proteinExistence type="predicted"/>
<dbReference type="EMBL" id="FMYP01000085">
    <property type="protein sequence ID" value="SDD10577.1"/>
    <property type="molecule type" value="Genomic_DNA"/>
</dbReference>
<dbReference type="STRING" id="1640674.SAMN05216323_10854"/>
<keyword evidence="3" id="KW-1185">Reference proteome</keyword>
<protein>
    <submittedName>
        <fullName evidence="2">Uncharacterized protein</fullName>
    </submittedName>
</protein>
<organism evidence="2 3">
    <name type="scientific">Williamwhitmania taraxaci</name>
    <dbReference type="NCBI Taxonomy" id="1640674"/>
    <lineage>
        <taxon>Bacteria</taxon>
        <taxon>Pseudomonadati</taxon>
        <taxon>Bacteroidota</taxon>
        <taxon>Bacteroidia</taxon>
        <taxon>Bacteroidales</taxon>
        <taxon>Williamwhitmaniaceae</taxon>
        <taxon>Williamwhitmania</taxon>
    </lineage>
</organism>
<feature type="transmembrane region" description="Helical" evidence="1">
    <location>
        <begin position="46"/>
        <end position="73"/>
    </location>
</feature>
<evidence type="ECO:0000313" key="3">
    <source>
        <dbReference type="Proteomes" id="UP000199452"/>
    </source>
</evidence>
<feature type="transmembrane region" description="Helical" evidence="1">
    <location>
        <begin position="17"/>
        <end position="34"/>
    </location>
</feature>
<evidence type="ECO:0000313" key="2">
    <source>
        <dbReference type="EMBL" id="SDD10577.1"/>
    </source>
</evidence>
<keyword evidence="1" id="KW-0472">Membrane</keyword>
<gene>
    <name evidence="2" type="ORF">SAMN05216323_10854</name>
</gene>
<evidence type="ECO:0000256" key="1">
    <source>
        <dbReference type="SAM" id="Phobius"/>
    </source>
</evidence>
<sequence length="161" mass="18526">MVIENGKQTVQFKGQRILYAILLGIMVVLLFYLFPEETPVFGISKWAVVGIPVIVYILFIIYHFIINSSYVYFSNEKGILVFRFFSMRLLGESRKSIEIPADQLGAFSIEKGFFGRRIDLTLFKRVGRGNAKYPPFSISLLPRKERDKLIHVLNSLVSVEK</sequence>
<dbReference type="RefSeq" id="WP_092440667.1">
    <property type="nucleotide sequence ID" value="NZ_FMYP01000085.1"/>
</dbReference>
<accession>A0A1G6S345</accession>
<keyword evidence="1" id="KW-0812">Transmembrane</keyword>
<name>A0A1G6S345_9BACT</name>
<keyword evidence="1" id="KW-1133">Transmembrane helix</keyword>
<reference evidence="2 3" key="1">
    <citation type="submission" date="2016-09" db="EMBL/GenBank/DDBJ databases">
        <authorList>
            <person name="Capua I."/>
            <person name="De Benedictis P."/>
            <person name="Joannis T."/>
            <person name="Lombin L.H."/>
            <person name="Cattoli G."/>
        </authorList>
    </citation>
    <scope>NUCLEOTIDE SEQUENCE [LARGE SCALE GENOMIC DNA]</scope>
    <source>
        <strain evidence="2 3">A7P-90m</strain>
    </source>
</reference>
<dbReference type="Proteomes" id="UP000199452">
    <property type="component" value="Unassembled WGS sequence"/>
</dbReference>
<dbReference type="AlphaFoldDB" id="A0A1G6S345"/>